<dbReference type="SMART" id="SM00895">
    <property type="entry name" value="FCD"/>
    <property type="match status" value="1"/>
</dbReference>
<keyword evidence="3" id="KW-0804">Transcription</keyword>
<evidence type="ECO:0000313" key="6">
    <source>
        <dbReference type="Proteomes" id="UP000541185"/>
    </source>
</evidence>
<evidence type="ECO:0000256" key="1">
    <source>
        <dbReference type="ARBA" id="ARBA00023015"/>
    </source>
</evidence>
<sequence>MTPLPKRSPRQKRVVGIHAALGQSSALELDRSSNLHDAAYERMRQALMDGHFVPGQTFTIRALAAVFGTSPMPVRDALKRLVAERALDLGPNRTVVLPIMTRARFLEILQIRLSLEPMVAARAAVRITPAQIEAMAADHRAMDEALHKRDASAYLACNRRFHFRLYEAAATEVMQPVIESMWMQIGPHLNQMFRVPEGATANADHHHMDLLRALRRQDTQAASKAIHDDLSDAADALLAADNFKE</sequence>
<feature type="domain" description="GntR C-terminal" evidence="4">
    <location>
        <begin position="107"/>
        <end position="232"/>
    </location>
</feature>
<dbReference type="Proteomes" id="UP000541185">
    <property type="component" value="Unassembled WGS sequence"/>
</dbReference>
<accession>A0A848H4V6</accession>
<dbReference type="SUPFAM" id="SSF48008">
    <property type="entry name" value="GntR ligand-binding domain-like"/>
    <property type="match status" value="1"/>
</dbReference>
<dbReference type="InterPro" id="IPR036388">
    <property type="entry name" value="WH-like_DNA-bd_sf"/>
</dbReference>
<dbReference type="InterPro" id="IPR036390">
    <property type="entry name" value="WH_DNA-bd_sf"/>
</dbReference>
<keyword evidence="1" id="KW-0805">Transcription regulation</keyword>
<dbReference type="Gene3D" id="1.10.10.10">
    <property type="entry name" value="Winged helix-like DNA-binding domain superfamily/Winged helix DNA-binding domain"/>
    <property type="match status" value="1"/>
</dbReference>
<dbReference type="InterPro" id="IPR008920">
    <property type="entry name" value="TF_FadR/GntR_C"/>
</dbReference>
<name>A0A848H4V6_9BURK</name>
<gene>
    <name evidence="5" type="ORF">HHL11_10950</name>
</gene>
<dbReference type="Pfam" id="PF07729">
    <property type="entry name" value="FCD"/>
    <property type="match status" value="1"/>
</dbReference>
<evidence type="ECO:0000256" key="2">
    <source>
        <dbReference type="ARBA" id="ARBA00023125"/>
    </source>
</evidence>
<keyword evidence="2" id="KW-0238">DNA-binding</keyword>
<evidence type="ECO:0000259" key="4">
    <source>
        <dbReference type="SMART" id="SM00895"/>
    </source>
</evidence>
<evidence type="ECO:0000313" key="5">
    <source>
        <dbReference type="EMBL" id="NML44270.1"/>
    </source>
</evidence>
<organism evidence="5 6">
    <name type="scientific">Ramlibacter agri</name>
    <dbReference type="NCBI Taxonomy" id="2728837"/>
    <lineage>
        <taxon>Bacteria</taxon>
        <taxon>Pseudomonadati</taxon>
        <taxon>Pseudomonadota</taxon>
        <taxon>Betaproteobacteria</taxon>
        <taxon>Burkholderiales</taxon>
        <taxon>Comamonadaceae</taxon>
        <taxon>Ramlibacter</taxon>
    </lineage>
</organism>
<dbReference type="EMBL" id="JABBFX010000001">
    <property type="protein sequence ID" value="NML44270.1"/>
    <property type="molecule type" value="Genomic_DNA"/>
</dbReference>
<dbReference type="AlphaFoldDB" id="A0A848H4V6"/>
<evidence type="ECO:0000256" key="3">
    <source>
        <dbReference type="ARBA" id="ARBA00023163"/>
    </source>
</evidence>
<proteinExistence type="predicted"/>
<keyword evidence="6" id="KW-1185">Reference proteome</keyword>
<dbReference type="InterPro" id="IPR011711">
    <property type="entry name" value="GntR_C"/>
</dbReference>
<dbReference type="GO" id="GO:0003677">
    <property type="term" value="F:DNA binding"/>
    <property type="evidence" value="ECO:0007669"/>
    <property type="project" value="UniProtKB-KW"/>
</dbReference>
<reference evidence="5 6" key="1">
    <citation type="submission" date="2020-04" db="EMBL/GenBank/DDBJ databases">
        <title>Ramlibacter sp. G-1-2-2 isolated from soil.</title>
        <authorList>
            <person name="Dahal R.H."/>
        </authorList>
    </citation>
    <scope>NUCLEOTIDE SEQUENCE [LARGE SCALE GENOMIC DNA]</scope>
    <source>
        <strain evidence="5 6">G-1-2-2</strain>
    </source>
</reference>
<dbReference type="Pfam" id="PF00392">
    <property type="entry name" value="GntR"/>
    <property type="match status" value="1"/>
</dbReference>
<dbReference type="PANTHER" id="PTHR43537">
    <property type="entry name" value="TRANSCRIPTIONAL REGULATOR, GNTR FAMILY"/>
    <property type="match status" value="1"/>
</dbReference>
<comment type="caution">
    <text evidence="5">The sequence shown here is derived from an EMBL/GenBank/DDBJ whole genome shotgun (WGS) entry which is preliminary data.</text>
</comment>
<dbReference type="InterPro" id="IPR000524">
    <property type="entry name" value="Tscrpt_reg_HTH_GntR"/>
</dbReference>
<dbReference type="Gene3D" id="1.20.120.530">
    <property type="entry name" value="GntR ligand-binding domain-like"/>
    <property type="match status" value="1"/>
</dbReference>
<dbReference type="PANTHER" id="PTHR43537:SF39">
    <property type="entry name" value="HTH-TYPE TRANSCRIPTIONAL REGULATOR MCBR"/>
    <property type="match status" value="1"/>
</dbReference>
<dbReference type="SUPFAM" id="SSF46785">
    <property type="entry name" value="Winged helix' DNA-binding domain"/>
    <property type="match status" value="1"/>
</dbReference>
<dbReference type="RefSeq" id="WP_169418414.1">
    <property type="nucleotide sequence ID" value="NZ_JABBFX010000001.1"/>
</dbReference>
<protein>
    <submittedName>
        <fullName evidence="5">GntR family transcriptional regulator</fullName>
    </submittedName>
</protein>
<dbReference type="GO" id="GO:0003700">
    <property type="term" value="F:DNA-binding transcription factor activity"/>
    <property type="evidence" value="ECO:0007669"/>
    <property type="project" value="InterPro"/>
</dbReference>